<dbReference type="PANTHER" id="PTHR33920">
    <property type="entry name" value="THIONIN-2.1-RELATED"/>
    <property type="match status" value="1"/>
</dbReference>
<evidence type="ECO:0000313" key="9">
    <source>
        <dbReference type="Proteomes" id="UP000029121"/>
    </source>
</evidence>
<dbReference type="GO" id="GO:0090729">
    <property type="term" value="F:toxin activity"/>
    <property type="evidence" value="ECO:0007669"/>
    <property type="project" value="UniProtKB-KW"/>
</dbReference>
<dbReference type="OrthoDB" id="653285at2759"/>
<protein>
    <recommendedName>
        <fullName evidence="10">Acidic protein</fullName>
    </recommendedName>
</protein>
<evidence type="ECO:0000256" key="3">
    <source>
        <dbReference type="ARBA" id="ARBA00022525"/>
    </source>
</evidence>
<dbReference type="SUPFAM" id="SSF57429">
    <property type="entry name" value="Crambin-like"/>
    <property type="match status" value="1"/>
</dbReference>
<evidence type="ECO:0008006" key="10">
    <source>
        <dbReference type="Google" id="ProtNLM"/>
    </source>
</evidence>
<dbReference type="SMR" id="R0I5Q0"/>
<feature type="signal peptide" evidence="7">
    <location>
        <begin position="1"/>
        <end position="24"/>
    </location>
</feature>
<keyword evidence="5" id="KW-0611">Plant defense</keyword>
<keyword evidence="3" id="KW-0964">Secreted</keyword>
<dbReference type="InterPro" id="IPR036391">
    <property type="entry name" value="Thionin-like_sf"/>
</dbReference>
<comment type="similarity">
    <text evidence="2">Belongs to the plant thionin (TC 1.C.44) family.</text>
</comment>
<reference evidence="9" key="1">
    <citation type="journal article" date="2013" name="Nat. Genet.">
        <title>The Capsella rubella genome and the genomic consequences of rapid mating system evolution.</title>
        <authorList>
            <person name="Slotte T."/>
            <person name="Hazzouri K.M."/>
            <person name="Agren J.A."/>
            <person name="Koenig D."/>
            <person name="Maumus F."/>
            <person name="Guo Y.L."/>
            <person name="Steige K."/>
            <person name="Platts A.E."/>
            <person name="Escobar J.S."/>
            <person name="Newman L.K."/>
            <person name="Wang W."/>
            <person name="Mandakova T."/>
            <person name="Vello E."/>
            <person name="Smith L.M."/>
            <person name="Henz S.R."/>
            <person name="Steffen J."/>
            <person name="Takuno S."/>
            <person name="Brandvain Y."/>
            <person name="Coop G."/>
            <person name="Andolfatto P."/>
            <person name="Hu T.T."/>
            <person name="Blanchette M."/>
            <person name="Clark R.M."/>
            <person name="Quesneville H."/>
            <person name="Nordborg M."/>
            <person name="Gaut B.S."/>
            <person name="Lysak M.A."/>
            <person name="Jenkins J."/>
            <person name="Grimwood J."/>
            <person name="Chapman J."/>
            <person name="Prochnik S."/>
            <person name="Shu S."/>
            <person name="Rokhsar D."/>
            <person name="Schmutz J."/>
            <person name="Weigel D."/>
            <person name="Wright S.I."/>
        </authorList>
    </citation>
    <scope>NUCLEOTIDE SEQUENCE [LARGE SCALE GENOMIC DNA]</scope>
    <source>
        <strain evidence="9">cv. Monte Gargano</strain>
    </source>
</reference>
<dbReference type="GO" id="GO:0005576">
    <property type="term" value="C:extracellular region"/>
    <property type="evidence" value="ECO:0007669"/>
    <property type="project" value="UniProtKB-SubCell"/>
</dbReference>
<dbReference type="GO" id="GO:0006952">
    <property type="term" value="P:defense response"/>
    <property type="evidence" value="ECO:0007669"/>
    <property type="project" value="UniProtKB-KW"/>
</dbReference>
<dbReference type="FunFam" id="3.30.1350.10:FF:000001">
    <property type="entry name" value="Hellethionin-D"/>
    <property type="match status" value="1"/>
</dbReference>
<dbReference type="EMBL" id="KB870807">
    <property type="protein sequence ID" value="EOA31693.1"/>
    <property type="molecule type" value="Genomic_DNA"/>
</dbReference>
<dbReference type="Pfam" id="PF00321">
    <property type="entry name" value="Thionin"/>
    <property type="match status" value="1"/>
</dbReference>
<dbReference type="eggNOG" id="ENOG502SUEZ">
    <property type="taxonomic scope" value="Eukaryota"/>
</dbReference>
<keyword evidence="6" id="KW-1015">Disulfide bond</keyword>
<dbReference type="Proteomes" id="UP000029121">
    <property type="component" value="Unassembled WGS sequence"/>
</dbReference>
<evidence type="ECO:0000256" key="7">
    <source>
        <dbReference type="SAM" id="SignalP"/>
    </source>
</evidence>
<proteinExistence type="inferred from homology"/>
<dbReference type="InterPro" id="IPR001010">
    <property type="entry name" value="Thionin"/>
</dbReference>
<comment type="subcellular location">
    <subcellularLocation>
        <location evidence="1">Secreted</location>
    </subcellularLocation>
</comment>
<evidence type="ECO:0000256" key="5">
    <source>
        <dbReference type="ARBA" id="ARBA00022821"/>
    </source>
</evidence>
<name>R0I5Q0_9BRAS</name>
<evidence type="ECO:0000256" key="4">
    <source>
        <dbReference type="ARBA" id="ARBA00022656"/>
    </source>
</evidence>
<dbReference type="PRINTS" id="PR00287">
    <property type="entry name" value="THIONIN"/>
</dbReference>
<evidence type="ECO:0000313" key="8">
    <source>
        <dbReference type="EMBL" id="EOA31693.1"/>
    </source>
</evidence>
<dbReference type="PANTHER" id="PTHR33920:SF2">
    <property type="entry name" value="THIONIN-2.1-RELATED"/>
    <property type="match status" value="1"/>
</dbReference>
<keyword evidence="4" id="KW-0800">Toxin</keyword>
<dbReference type="PROSITE" id="PS00271">
    <property type="entry name" value="THIONIN"/>
    <property type="match status" value="1"/>
</dbReference>
<evidence type="ECO:0000256" key="1">
    <source>
        <dbReference type="ARBA" id="ARBA00004613"/>
    </source>
</evidence>
<organism evidence="8 9">
    <name type="scientific">Capsella rubella</name>
    <dbReference type="NCBI Taxonomy" id="81985"/>
    <lineage>
        <taxon>Eukaryota</taxon>
        <taxon>Viridiplantae</taxon>
        <taxon>Streptophyta</taxon>
        <taxon>Embryophyta</taxon>
        <taxon>Tracheophyta</taxon>
        <taxon>Spermatophyta</taxon>
        <taxon>Magnoliopsida</taxon>
        <taxon>eudicotyledons</taxon>
        <taxon>Gunneridae</taxon>
        <taxon>Pentapetalae</taxon>
        <taxon>rosids</taxon>
        <taxon>malvids</taxon>
        <taxon>Brassicales</taxon>
        <taxon>Brassicaceae</taxon>
        <taxon>Camelineae</taxon>
        <taxon>Capsella</taxon>
    </lineage>
</organism>
<accession>R0I5Q0</accession>
<gene>
    <name evidence="8" type="ORF">CARUB_v10014899mg</name>
</gene>
<keyword evidence="7" id="KW-0732">Signal</keyword>
<dbReference type="AlphaFoldDB" id="R0I5Q0"/>
<dbReference type="KEGG" id="crb:17892477"/>
<dbReference type="Gene3D" id="3.30.1350.10">
    <property type="entry name" value="Thionin-like"/>
    <property type="match status" value="1"/>
</dbReference>
<evidence type="ECO:0000256" key="6">
    <source>
        <dbReference type="ARBA" id="ARBA00023157"/>
    </source>
</evidence>
<feature type="chain" id="PRO_5004352634" description="Acidic protein" evidence="7">
    <location>
        <begin position="25"/>
        <end position="133"/>
    </location>
</feature>
<keyword evidence="9" id="KW-1185">Reference proteome</keyword>
<sequence>MEGKTLILSVFVVSLFMAHFQVNAKSCCPSTNARNIYNACRLMGTSRPICASLSGCKIVNGSCPGGYPKDILENTGDVVNEYCKLGCVSSVCSVLTTIQNSDASEIVKGAAEKCAITCSTVCAKGSMNAVETA</sequence>
<evidence type="ECO:0000256" key="2">
    <source>
        <dbReference type="ARBA" id="ARBA00009872"/>
    </source>
</evidence>